<gene>
    <name evidence="3" type="primary">LOC121394748</name>
</gene>
<name>A0A8J1L0D2_XENLA</name>
<dbReference type="PANTHER" id="PTHR46054:SF1">
    <property type="entry name" value="DOUBLE-STRANDED RNA-BINDING PROTEIN STAUFEN HOMOLOG 2"/>
    <property type="match status" value="1"/>
</dbReference>
<dbReference type="GO" id="GO:0003729">
    <property type="term" value="F:mRNA binding"/>
    <property type="evidence" value="ECO:0007669"/>
    <property type="project" value="TreeGrafter"/>
</dbReference>
<accession>A0A8J1L0D2</accession>
<evidence type="ECO:0000313" key="2">
    <source>
        <dbReference type="Proteomes" id="UP000186698"/>
    </source>
</evidence>
<reference evidence="3" key="1">
    <citation type="submission" date="2025-08" db="UniProtKB">
        <authorList>
            <consortium name="RefSeq"/>
        </authorList>
    </citation>
    <scope>IDENTIFICATION</scope>
    <source>
        <strain evidence="3">J_2021</strain>
        <tissue evidence="3">Erythrocytes</tissue>
    </source>
</reference>
<proteinExistence type="predicted"/>
<dbReference type="PANTHER" id="PTHR46054">
    <property type="entry name" value="MATERNAL EFFECT PROTEIN STAUFEN"/>
    <property type="match status" value="1"/>
</dbReference>
<organism evidence="2 3">
    <name type="scientific">Xenopus laevis</name>
    <name type="common">African clawed frog</name>
    <dbReference type="NCBI Taxonomy" id="8355"/>
    <lineage>
        <taxon>Eukaryota</taxon>
        <taxon>Metazoa</taxon>
        <taxon>Chordata</taxon>
        <taxon>Craniata</taxon>
        <taxon>Vertebrata</taxon>
        <taxon>Euteleostomi</taxon>
        <taxon>Amphibia</taxon>
        <taxon>Batrachia</taxon>
        <taxon>Anura</taxon>
        <taxon>Pipoidea</taxon>
        <taxon>Pipidae</taxon>
        <taxon>Xenopodinae</taxon>
        <taxon>Xenopus</taxon>
        <taxon>Xenopus</taxon>
    </lineage>
</organism>
<dbReference type="GO" id="GO:0098964">
    <property type="term" value="P:anterograde dendritic transport of messenger ribonucleoprotein complex"/>
    <property type="evidence" value="ECO:0007669"/>
    <property type="project" value="TreeGrafter"/>
</dbReference>
<dbReference type="GeneID" id="121394748"/>
<dbReference type="GO" id="GO:0043025">
    <property type="term" value="C:neuronal cell body"/>
    <property type="evidence" value="ECO:0007669"/>
    <property type="project" value="TreeGrafter"/>
</dbReference>
<evidence type="ECO:0000313" key="3">
    <source>
        <dbReference type="RefSeq" id="XP_041422448.1"/>
    </source>
</evidence>
<dbReference type="InterPro" id="IPR051740">
    <property type="entry name" value="DRBM-containing_protein"/>
</dbReference>
<keyword evidence="2" id="KW-1185">Reference proteome</keyword>
<dbReference type="GO" id="GO:0003725">
    <property type="term" value="F:double-stranded RNA binding"/>
    <property type="evidence" value="ECO:0007669"/>
    <property type="project" value="TreeGrafter"/>
</dbReference>
<dbReference type="RefSeq" id="XP_041422448.1">
    <property type="nucleotide sequence ID" value="XM_041566514.1"/>
</dbReference>
<dbReference type="GO" id="GO:0007281">
    <property type="term" value="P:germ cell development"/>
    <property type="evidence" value="ECO:0007669"/>
    <property type="project" value="TreeGrafter"/>
</dbReference>
<sequence>MFDIYISLTGSITPTVELNGLAMRRGEPAIYRSMDPKPLPNHRANYNYRGMYHQRRKKDTTEGFKDLHRTSEAISTEKKKTGKSRGEPSCRGKDYM</sequence>
<dbReference type="AlphaFoldDB" id="A0A8J1L0D2"/>
<evidence type="ECO:0000256" key="1">
    <source>
        <dbReference type="SAM" id="MobiDB-lite"/>
    </source>
</evidence>
<dbReference type="GO" id="GO:0010494">
    <property type="term" value="C:cytoplasmic stress granule"/>
    <property type="evidence" value="ECO:0007669"/>
    <property type="project" value="TreeGrafter"/>
</dbReference>
<dbReference type="Proteomes" id="UP000186698">
    <property type="component" value="Chromosome 6L"/>
</dbReference>
<feature type="region of interest" description="Disordered" evidence="1">
    <location>
        <begin position="31"/>
        <end position="96"/>
    </location>
</feature>
<dbReference type="GO" id="GO:0005886">
    <property type="term" value="C:plasma membrane"/>
    <property type="evidence" value="ECO:0007669"/>
    <property type="project" value="TreeGrafter"/>
</dbReference>
<dbReference type="GO" id="GO:0008298">
    <property type="term" value="P:intracellular mRNA localization"/>
    <property type="evidence" value="ECO:0007669"/>
    <property type="project" value="TreeGrafter"/>
</dbReference>
<feature type="compositionally biased region" description="Basic and acidic residues" evidence="1">
    <location>
        <begin position="59"/>
        <end position="96"/>
    </location>
</feature>
<dbReference type="GO" id="GO:0032839">
    <property type="term" value="C:dendrite cytoplasm"/>
    <property type="evidence" value="ECO:0007669"/>
    <property type="project" value="GOC"/>
</dbReference>
<protein>
    <submittedName>
        <fullName evidence="3">Double-stranded RNA-binding protein Staufen homolog 2-like isoform X2</fullName>
    </submittedName>
</protein>
<dbReference type="GO" id="GO:0035418">
    <property type="term" value="P:protein localization to synapse"/>
    <property type="evidence" value="ECO:0007669"/>
    <property type="project" value="TreeGrafter"/>
</dbReference>